<organism evidence="2 3">
    <name type="scientific">Streptomyces pactum</name>
    <dbReference type="NCBI Taxonomy" id="68249"/>
    <lineage>
        <taxon>Bacteria</taxon>
        <taxon>Bacillati</taxon>
        <taxon>Actinomycetota</taxon>
        <taxon>Actinomycetes</taxon>
        <taxon>Kitasatosporales</taxon>
        <taxon>Streptomycetaceae</taxon>
        <taxon>Streptomyces</taxon>
    </lineage>
</organism>
<sequence length="94" mass="9555">MKPLKVAAVIVGSVIASGAAAPAFAHNAGDLAPTSLNNGTATPFKNVSVLDIPLDDPMNVIDNRNGDSPLYTVADAKNALNGNESLQRGLSLQG</sequence>
<name>A0A1S6JCQ1_9ACTN</name>
<evidence type="ECO:0000256" key="1">
    <source>
        <dbReference type="SAM" id="SignalP"/>
    </source>
</evidence>
<keyword evidence="3" id="KW-1185">Reference proteome</keyword>
<dbReference type="AlphaFoldDB" id="A0A1S6JCQ1"/>
<dbReference type="RefSeq" id="WP_055416983.1">
    <property type="nucleotide sequence ID" value="NZ_CP019724.1"/>
</dbReference>
<accession>A0A1S6JCQ1</accession>
<proteinExistence type="predicted"/>
<dbReference type="OrthoDB" id="4336056at2"/>
<evidence type="ECO:0000313" key="3">
    <source>
        <dbReference type="Proteomes" id="UP000189443"/>
    </source>
</evidence>
<dbReference type="KEGG" id="spac:B1H29_23960"/>
<evidence type="ECO:0000313" key="2">
    <source>
        <dbReference type="EMBL" id="AQS69538.1"/>
    </source>
</evidence>
<dbReference type="EMBL" id="CP019724">
    <property type="protein sequence ID" value="AQS69538.1"/>
    <property type="molecule type" value="Genomic_DNA"/>
</dbReference>
<feature type="chain" id="PRO_5010564614" evidence="1">
    <location>
        <begin position="26"/>
        <end position="94"/>
    </location>
</feature>
<keyword evidence="1" id="KW-0732">Signal</keyword>
<protein>
    <submittedName>
        <fullName evidence="2">Uncharacterized protein</fullName>
    </submittedName>
</protein>
<dbReference type="Proteomes" id="UP000189443">
    <property type="component" value="Chromosome"/>
</dbReference>
<gene>
    <name evidence="2" type="ORF">B1H29_23960</name>
</gene>
<feature type="signal peptide" evidence="1">
    <location>
        <begin position="1"/>
        <end position="25"/>
    </location>
</feature>
<reference evidence="2 3" key="1">
    <citation type="submission" date="2017-02" db="EMBL/GenBank/DDBJ databases">
        <title>Streptomyces pactum ACT12 Genome sequencing and assembly.</title>
        <authorList>
            <person name="Xue Q."/>
            <person name="Yan X."/>
            <person name="Jia L."/>
            <person name="Yan H."/>
        </authorList>
    </citation>
    <scope>NUCLEOTIDE SEQUENCE [LARGE SCALE GENOMIC DNA]</scope>
    <source>
        <strain evidence="2 3">ACT12</strain>
    </source>
</reference>